<keyword evidence="3 6" id="KW-0812">Transmembrane</keyword>
<keyword evidence="4 6" id="KW-1133">Transmembrane helix</keyword>
<dbReference type="SMART" id="SM00155">
    <property type="entry name" value="PLDc"/>
    <property type="match status" value="2"/>
</dbReference>
<dbReference type="PANTHER" id="PTHR21248">
    <property type="entry name" value="CARDIOLIPIN SYNTHASE"/>
    <property type="match status" value="1"/>
</dbReference>
<sequence>MIFGRTTIVVLLLLIQIVILFVTFNWLADYTVFIYGAFTLLSGAVLIYIINDDQNASFKMAWIIPVLVIPVFGTLLYLFMKFQFGTKFIKRSMDDTGKIIKPLLIQNPDVLNSLQEINPNEAGLVRYLNNSAGYSIYANSSVKYFPLGEDKFKEMLIQLEAAKKFIFLEYFIVAKGYMWNSILEILKRKVNEGVEVRFMYDGTCSLFLLPYNYPKELIKFGIQCKMFSPIKPILSTHQTNRDHRKILVIDGHVAFTGGINLADEYINLEVRFGHWKDTAIMVSGDAVKSFTLMFLQMWNIKEQVPEIYENYICENVQVMKDNEDLVDNVILTDNVILADNVMPTDNNNNMSADNVKSADNGMSAGGYVMPFGDSPFDGENIGKNVYIDIINRAKNYVHIMTPYLILDDEMIAALIYAAQRDVETIIITPHIPDKVYTYLLARTYYRELLEKGVKIYEYTPGFIHAKVFTSDDEKAVVGTINLDFRSLYLHFECAAYIYRNPEIFKIEEDFQNTRLQSHEMTLEDCRKFPVVKKFLGQVLRLFAPLM</sequence>
<evidence type="ECO:0000256" key="6">
    <source>
        <dbReference type="SAM" id="Phobius"/>
    </source>
</evidence>
<dbReference type="InterPro" id="IPR027379">
    <property type="entry name" value="CLS_N"/>
</dbReference>
<dbReference type="PROSITE" id="PS50035">
    <property type="entry name" value="PLD"/>
    <property type="match status" value="2"/>
</dbReference>
<dbReference type="GO" id="GO:0032049">
    <property type="term" value="P:cardiolipin biosynthetic process"/>
    <property type="evidence" value="ECO:0007669"/>
    <property type="project" value="UniProtKB-ARBA"/>
</dbReference>
<evidence type="ECO:0000256" key="4">
    <source>
        <dbReference type="ARBA" id="ARBA00022989"/>
    </source>
</evidence>
<evidence type="ECO:0000259" key="7">
    <source>
        <dbReference type="PROSITE" id="PS50035"/>
    </source>
</evidence>
<feature type="domain" description="PLD phosphodiesterase" evidence="7">
    <location>
        <begin position="459"/>
        <end position="486"/>
    </location>
</feature>
<accession>A0A1I0QAR5</accession>
<proteinExistence type="predicted"/>
<feature type="transmembrane region" description="Helical" evidence="6">
    <location>
        <begin position="62"/>
        <end position="80"/>
    </location>
</feature>
<reference evidence="8 9" key="1">
    <citation type="submission" date="2016-10" db="EMBL/GenBank/DDBJ databases">
        <authorList>
            <person name="de Groot N.N."/>
        </authorList>
    </citation>
    <scope>NUCLEOTIDE SEQUENCE [LARGE SCALE GENOMIC DNA]</scope>
    <source>
        <strain evidence="8 9">DSM 9179</strain>
    </source>
</reference>
<keyword evidence="2" id="KW-1003">Cell membrane</keyword>
<organism evidence="8 9">
    <name type="scientific">[Clostridium] fimetarium</name>
    <dbReference type="NCBI Taxonomy" id="99656"/>
    <lineage>
        <taxon>Bacteria</taxon>
        <taxon>Bacillati</taxon>
        <taxon>Bacillota</taxon>
        <taxon>Clostridia</taxon>
        <taxon>Lachnospirales</taxon>
        <taxon>Lachnospiraceae</taxon>
    </lineage>
</organism>
<dbReference type="CDD" id="cd09154">
    <property type="entry name" value="PLDc_SMU_988_like_1"/>
    <property type="match status" value="1"/>
</dbReference>
<dbReference type="Gene3D" id="3.30.870.10">
    <property type="entry name" value="Endonuclease Chain A"/>
    <property type="match status" value="2"/>
</dbReference>
<evidence type="ECO:0000256" key="5">
    <source>
        <dbReference type="ARBA" id="ARBA00023136"/>
    </source>
</evidence>
<keyword evidence="9" id="KW-1185">Reference proteome</keyword>
<dbReference type="InterPro" id="IPR001736">
    <property type="entry name" value="PLipase_D/transphosphatidylase"/>
</dbReference>
<dbReference type="Pfam" id="PF00614">
    <property type="entry name" value="PLDc"/>
    <property type="match status" value="1"/>
</dbReference>
<protein>
    <submittedName>
        <fullName evidence="8">Cardiolipin synthase</fullName>
    </submittedName>
</protein>
<dbReference type="CDD" id="cd09160">
    <property type="entry name" value="PLDc_SMU_988_like_2"/>
    <property type="match status" value="1"/>
</dbReference>
<evidence type="ECO:0000313" key="9">
    <source>
        <dbReference type="Proteomes" id="UP000199701"/>
    </source>
</evidence>
<evidence type="ECO:0000256" key="2">
    <source>
        <dbReference type="ARBA" id="ARBA00022475"/>
    </source>
</evidence>
<dbReference type="PANTHER" id="PTHR21248:SF22">
    <property type="entry name" value="PHOSPHOLIPASE D"/>
    <property type="match status" value="1"/>
</dbReference>
<feature type="transmembrane region" description="Helical" evidence="6">
    <location>
        <begin position="7"/>
        <end position="26"/>
    </location>
</feature>
<dbReference type="Pfam" id="PF13091">
    <property type="entry name" value="PLDc_2"/>
    <property type="match status" value="1"/>
</dbReference>
<dbReference type="STRING" id="99656.SAMN05421659_107135"/>
<evidence type="ECO:0000313" key="8">
    <source>
        <dbReference type="EMBL" id="SEW23987.1"/>
    </source>
</evidence>
<dbReference type="Proteomes" id="UP000199701">
    <property type="component" value="Unassembled WGS sequence"/>
</dbReference>
<evidence type="ECO:0000256" key="1">
    <source>
        <dbReference type="ARBA" id="ARBA00004651"/>
    </source>
</evidence>
<dbReference type="Pfam" id="PF13396">
    <property type="entry name" value="PLDc_N"/>
    <property type="match status" value="1"/>
</dbReference>
<dbReference type="GO" id="GO:0030572">
    <property type="term" value="F:phosphatidyltransferase activity"/>
    <property type="evidence" value="ECO:0007669"/>
    <property type="project" value="UniProtKB-ARBA"/>
</dbReference>
<evidence type="ECO:0000256" key="3">
    <source>
        <dbReference type="ARBA" id="ARBA00022692"/>
    </source>
</evidence>
<dbReference type="GO" id="GO:0005886">
    <property type="term" value="C:plasma membrane"/>
    <property type="evidence" value="ECO:0007669"/>
    <property type="project" value="UniProtKB-SubCell"/>
</dbReference>
<dbReference type="SUPFAM" id="SSF56024">
    <property type="entry name" value="Phospholipase D/nuclease"/>
    <property type="match status" value="2"/>
</dbReference>
<dbReference type="AlphaFoldDB" id="A0A1I0QAR5"/>
<feature type="domain" description="PLD phosphodiesterase" evidence="7">
    <location>
        <begin position="238"/>
        <end position="265"/>
    </location>
</feature>
<dbReference type="InterPro" id="IPR025202">
    <property type="entry name" value="PLD-like_dom"/>
</dbReference>
<name>A0A1I0QAR5_9FIRM</name>
<comment type="subcellular location">
    <subcellularLocation>
        <location evidence="1">Cell membrane</location>
        <topology evidence="1">Multi-pass membrane protein</topology>
    </subcellularLocation>
</comment>
<gene>
    <name evidence="8" type="ORF">SAMN05421659_107135</name>
</gene>
<dbReference type="EMBL" id="FOJI01000007">
    <property type="protein sequence ID" value="SEW23987.1"/>
    <property type="molecule type" value="Genomic_DNA"/>
</dbReference>
<keyword evidence="5 6" id="KW-0472">Membrane</keyword>
<feature type="transmembrane region" description="Helical" evidence="6">
    <location>
        <begin position="32"/>
        <end position="50"/>
    </location>
</feature>